<name>A0A087S6L3_9ARCH</name>
<proteinExistence type="predicted"/>
<feature type="region of interest" description="Disordered" evidence="1">
    <location>
        <begin position="31"/>
        <end position="50"/>
    </location>
</feature>
<gene>
    <name evidence="2" type="ORF">AAA799B03_01099</name>
</gene>
<dbReference type="Proteomes" id="UP000029384">
    <property type="component" value="Unassembled WGS sequence"/>
</dbReference>
<reference evidence="2 3" key="1">
    <citation type="submission" date="2014-06" db="EMBL/GenBank/DDBJ databases">
        <authorList>
            <person name="Ngugi D.K."/>
            <person name="Blom J."/>
            <person name="Alam I."/>
            <person name="Rashid M."/>
            <person name="Baalawi W."/>
            <person name="Zhang G."/>
            <person name="Hikmawan T."/>
            <person name="Guan Y."/>
            <person name="Antunes A."/>
            <person name="Siam R."/>
            <person name="El-Dorry H."/>
            <person name="Bajic V."/>
            <person name="Stingl U."/>
        </authorList>
    </citation>
    <scope>NUCLEOTIDE SEQUENCE [LARGE SCALE GENOMIC DNA]</scope>
    <source>
        <strain evidence="2">SCGC AAA799-B03</strain>
    </source>
</reference>
<accession>A0A087S6L3</accession>
<dbReference type="AlphaFoldDB" id="A0A087S6L3"/>
<organism evidence="2 3">
    <name type="scientific">Marine Group I thaumarchaeote SCGC AAA799-B03</name>
    <dbReference type="NCBI Taxonomy" id="1502289"/>
    <lineage>
        <taxon>Archaea</taxon>
        <taxon>Nitrososphaerota</taxon>
        <taxon>Marine Group I</taxon>
    </lineage>
</organism>
<protein>
    <submittedName>
        <fullName evidence="2">Uncharacterized protein</fullName>
    </submittedName>
</protein>
<sequence length="50" mass="5854">MNWISFFKNLKKINPDEYYRLLSELELKESAANHVSETTADPPPEKRSSQ</sequence>
<evidence type="ECO:0000313" key="3">
    <source>
        <dbReference type="Proteomes" id="UP000029384"/>
    </source>
</evidence>
<dbReference type="EMBL" id="JOTA01000026">
    <property type="protein sequence ID" value="KFM21367.1"/>
    <property type="molecule type" value="Genomic_DNA"/>
</dbReference>
<evidence type="ECO:0000256" key="1">
    <source>
        <dbReference type="SAM" id="MobiDB-lite"/>
    </source>
</evidence>
<evidence type="ECO:0000313" key="2">
    <source>
        <dbReference type="EMBL" id="KFM21367.1"/>
    </source>
</evidence>
<comment type="caution">
    <text evidence="2">The sequence shown here is derived from an EMBL/GenBank/DDBJ whole genome shotgun (WGS) entry which is preliminary data.</text>
</comment>
<keyword evidence="3" id="KW-1185">Reference proteome</keyword>